<dbReference type="Proteomes" id="UP000323300">
    <property type="component" value="Unassembled WGS sequence"/>
</dbReference>
<dbReference type="RefSeq" id="WP_188130641.1">
    <property type="nucleotide sequence ID" value="NZ_BSPE01000014.1"/>
</dbReference>
<evidence type="ECO:0000259" key="4">
    <source>
        <dbReference type="Pfam" id="PF00890"/>
    </source>
</evidence>
<protein>
    <submittedName>
        <fullName evidence="5">FAD dependent oxidoreductase</fullName>
    </submittedName>
</protein>
<dbReference type="EMBL" id="FOSL01000051">
    <property type="protein sequence ID" value="SFL18736.1"/>
    <property type="molecule type" value="Genomic_DNA"/>
</dbReference>
<evidence type="ECO:0000256" key="2">
    <source>
        <dbReference type="ARBA" id="ARBA00023002"/>
    </source>
</evidence>
<organism evidence="5 6">
    <name type="scientific">Neomesorhizobium albiziae</name>
    <dbReference type="NCBI Taxonomy" id="335020"/>
    <lineage>
        <taxon>Bacteria</taxon>
        <taxon>Pseudomonadati</taxon>
        <taxon>Pseudomonadota</taxon>
        <taxon>Alphaproteobacteria</taxon>
        <taxon>Hyphomicrobiales</taxon>
        <taxon>Phyllobacteriaceae</taxon>
        <taxon>Neomesorhizobium</taxon>
    </lineage>
</organism>
<evidence type="ECO:0000256" key="3">
    <source>
        <dbReference type="SAM" id="SignalP"/>
    </source>
</evidence>
<evidence type="ECO:0000313" key="5">
    <source>
        <dbReference type="EMBL" id="SFL18736.1"/>
    </source>
</evidence>
<keyword evidence="6" id="KW-1185">Reference proteome</keyword>
<dbReference type="InterPro" id="IPR003953">
    <property type="entry name" value="FAD-dep_OxRdtase_2_FAD-bd"/>
</dbReference>
<proteinExistence type="predicted"/>
<dbReference type="InterPro" id="IPR036188">
    <property type="entry name" value="FAD/NAD-bd_sf"/>
</dbReference>
<name>A0A1I4FPI4_9HYPH</name>
<dbReference type="SUPFAM" id="SSF51905">
    <property type="entry name" value="FAD/NAD(P)-binding domain"/>
    <property type="match status" value="1"/>
</dbReference>
<dbReference type="Gene3D" id="3.50.50.60">
    <property type="entry name" value="FAD/NAD(P)-binding domain"/>
    <property type="match status" value="1"/>
</dbReference>
<keyword evidence="1" id="KW-0285">Flavoprotein</keyword>
<feature type="domain" description="FAD-dependent oxidoreductase 2 FAD-binding" evidence="4">
    <location>
        <begin position="5"/>
        <end position="60"/>
    </location>
</feature>
<keyword evidence="2" id="KW-0560">Oxidoreductase</keyword>
<feature type="signal peptide" evidence="3">
    <location>
        <begin position="1"/>
        <end position="20"/>
    </location>
</feature>
<dbReference type="Pfam" id="PF00890">
    <property type="entry name" value="FAD_binding_2"/>
    <property type="match status" value="1"/>
</dbReference>
<sequence length="218" mass="23308">MTRRLLIIGGGIQGMMSASAAAKAGAFSEIIVTEQAFGSIGASHYSGGVHFPYGRQHRTRSLTRKSAVALAAMAGSDVTGWYRPLAMRVAAGPDEAIDPAQFTEPLDAAGPHVGSLAPSFSDRTRFWNIGGAHVADVPALIAQLERELVAKIRMAHGLRCVRLRERLPTGTAASSIACSAVNTMQTYRIDRSLRAWTISPLRRTTKPCNPPAAERTAR</sequence>
<dbReference type="Gene3D" id="3.30.9.10">
    <property type="entry name" value="D-Amino Acid Oxidase, subunit A, domain 2"/>
    <property type="match status" value="1"/>
</dbReference>
<keyword evidence="3" id="KW-0732">Signal</keyword>
<evidence type="ECO:0000256" key="1">
    <source>
        <dbReference type="ARBA" id="ARBA00022630"/>
    </source>
</evidence>
<dbReference type="AlphaFoldDB" id="A0A1I4FPI4"/>
<evidence type="ECO:0000313" key="6">
    <source>
        <dbReference type="Proteomes" id="UP000323300"/>
    </source>
</evidence>
<reference evidence="5 6" key="1">
    <citation type="submission" date="2016-10" db="EMBL/GenBank/DDBJ databases">
        <authorList>
            <person name="Varghese N."/>
            <person name="Submissions S."/>
        </authorList>
    </citation>
    <scope>NUCLEOTIDE SEQUENCE [LARGE SCALE GENOMIC DNA]</scope>
    <source>
        <strain evidence="5 6">DSM 21822</strain>
    </source>
</reference>
<feature type="chain" id="PRO_5009302758" evidence="3">
    <location>
        <begin position="21"/>
        <end position="218"/>
    </location>
</feature>
<dbReference type="GO" id="GO:0016491">
    <property type="term" value="F:oxidoreductase activity"/>
    <property type="evidence" value="ECO:0007669"/>
    <property type="project" value="UniProtKB-KW"/>
</dbReference>
<accession>A0A1I4FPI4</accession>
<gene>
    <name evidence="5" type="ORF">SAMN04488498_1513</name>
</gene>